<dbReference type="SMART" id="SM00220">
    <property type="entry name" value="S_TKc"/>
    <property type="match status" value="1"/>
</dbReference>
<keyword evidence="11" id="KW-0418">Kinase</keyword>
<dbReference type="FunFam" id="1.10.510.10:FF:000453">
    <property type="entry name" value="LRR receptor-like serine/threonine-protein kinase HSL2"/>
    <property type="match status" value="1"/>
</dbReference>
<feature type="region of interest" description="Disordered" evidence="18">
    <location>
        <begin position="48"/>
        <end position="87"/>
    </location>
</feature>
<dbReference type="SUPFAM" id="SSF52058">
    <property type="entry name" value="L domain-like"/>
    <property type="match status" value="1"/>
</dbReference>
<dbReference type="EMBL" id="CP144752">
    <property type="protein sequence ID" value="WVZ88984.1"/>
    <property type="molecule type" value="Genomic_DNA"/>
</dbReference>
<sequence>MTANPRTRILTPNLAGGGGDDLAGGPTPNPNPNRRCCRLPRCHLPPPGRPLAPRHPRRGLPACLPPPAAPLAPSHAARSHPDSATWQPWEGARWEGHVGSSSNKDWDHAVKASAILADTDSGDYTGLTAIAANWNPNPSNWIGNDPCGDGWVGITCTGNRVTSIRLSSFGLSGYLSGDIQSLSELVYLDLSYNKELGGSLPASIGSLSNLQNLILVGCGFSGELPKELGQLTNIIFLSLNSNKFSGSIPASLGNLAKLYWFDLADNKLTGGLPVFDGTNPGLDNLTNTKHFHFGMNQLSGTIPSQIFSSHMKLIHLLLDNNNFSGSIPSTLGLLSTLEVLRFDNNPLLSGPVPSNINNLTKLAELHLQNDKLTGPLPDLTGMSALSFVDMSNNSFNASDAPSWFTTLPSLTSLFLENLDISGQLPQALFSLPAVQTLRLRGNRFNGTLNIGSDFSAPLQLIDLQDNNISSITIGGSQYNKTLILVGNPICVPGSSEKYCMAPGKSNPTAATYSTPRNCSTLPPTCLTDQLLSPTCICAVPYIGTLFFRSPSFSDLTSSSNFKPLEEDMKVKFTLFNLPVDTISIHDPFFDQNNNLQLSLDLFPSGKVQFTEQDISALGFVLSNQTYKPPPSFGPYYFIAQHYTFANGKIFDQLRKLYFRQHRLVSDPEHFSRVLDLPPSKSKSTNRLPLIIGVSAGGAVLAVVLLALVIVFTKRKRNPKKNEERSQSFVSWDMKSTSASTVPQLHGARTFTFDELSKITNNFSEANDIGNGGYGKVYRGTLPSGQLVAVKRSQQGSLQGSLEFRTEIELLSRVHHKNVVSLVGFCLDQDEQILVYEYVPNGTLKESLTGKSGVRLDWRRRLRVVLGAAKGISYLHELADPPIVHRDIKSSNVLLDERLNAKVADFGLSKLLGHDGRGQVTTQVKGTMGYLDPEYYMTQQLTEKSDVYSFGVLMLEVVTAKKPLERGRYIVREVKAAVDRSKDLYGLHDLLDPALGASPSALGGLEQYVDLALRCVEEAGADRPFMGEAVAEIERVLKMAGGPGASGAESASDTMSYASRTPRHPYGGDSPFDYSGGGMPSSRVEPK</sequence>
<gene>
    <name evidence="21" type="ORF">U9M48_035449</name>
</gene>
<dbReference type="PROSITE" id="PS50011">
    <property type="entry name" value="PROTEIN_KINASE_DOM"/>
    <property type="match status" value="1"/>
</dbReference>
<dbReference type="FunFam" id="3.80.10.10:FF:000830">
    <property type="entry name" value="Predicted protein"/>
    <property type="match status" value="1"/>
</dbReference>
<evidence type="ECO:0000256" key="16">
    <source>
        <dbReference type="ARBA" id="ARBA00023180"/>
    </source>
</evidence>
<dbReference type="SUPFAM" id="SSF56112">
    <property type="entry name" value="Protein kinase-like (PK-like)"/>
    <property type="match status" value="1"/>
</dbReference>
<dbReference type="InterPro" id="IPR008271">
    <property type="entry name" value="Ser/Thr_kinase_AS"/>
</dbReference>
<keyword evidence="12 17" id="KW-0067">ATP-binding</keyword>
<evidence type="ECO:0000256" key="12">
    <source>
        <dbReference type="ARBA" id="ARBA00022840"/>
    </source>
</evidence>
<keyword evidence="9" id="KW-0677">Repeat</keyword>
<evidence type="ECO:0000256" key="1">
    <source>
        <dbReference type="ARBA" id="ARBA00004162"/>
    </source>
</evidence>
<evidence type="ECO:0000256" key="18">
    <source>
        <dbReference type="SAM" id="MobiDB-lite"/>
    </source>
</evidence>
<dbReference type="EC" id="2.7.11.1" evidence="3"/>
<evidence type="ECO:0000256" key="3">
    <source>
        <dbReference type="ARBA" id="ARBA00012513"/>
    </source>
</evidence>
<organism evidence="21 22">
    <name type="scientific">Paspalum notatum var. saurae</name>
    <dbReference type="NCBI Taxonomy" id="547442"/>
    <lineage>
        <taxon>Eukaryota</taxon>
        <taxon>Viridiplantae</taxon>
        <taxon>Streptophyta</taxon>
        <taxon>Embryophyta</taxon>
        <taxon>Tracheophyta</taxon>
        <taxon>Spermatophyta</taxon>
        <taxon>Magnoliopsida</taxon>
        <taxon>Liliopsida</taxon>
        <taxon>Poales</taxon>
        <taxon>Poaceae</taxon>
        <taxon>PACMAD clade</taxon>
        <taxon>Panicoideae</taxon>
        <taxon>Andropogonodae</taxon>
        <taxon>Paspaleae</taxon>
        <taxon>Paspalinae</taxon>
        <taxon>Paspalum</taxon>
    </lineage>
</organism>
<keyword evidence="16" id="KW-0325">Glycoprotein</keyword>
<feature type="domain" description="Protein kinase" evidence="20">
    <location>
        <begin position="762"/>
        <end position="1036"/>
    </location>
</feature>
<evidence type="ECO:0000256" key="17">
    <source>
        <dbReference type="PROSITE-ProRule" id="PRU10141"/>
    </source>
</evidence>
<dbReference type="FunFam" id="3.30.200.20:FF:000328">
    <property type="entry name" value="Leucine-rich repeat protein kinase family protein"/>
    <property type="match status" value="1"/>
</dbReference>
<evidence type="ECO:0000256" key="15">
    <source>
        <dbReference type="ARBA" id="ARBA00023170"/>
    </source>
</evidence>
<dbReference type="GO" id="GO:0005524">
    <property type="term" value="F:ATP binding"/>
    <property type="evidence" value="ECO:0007669"/>
    <property type="project" value="UniProtKB-UniRule"/>
</dbReference>
<dbReference type="InterPro" id="IPR032675">
    <property type="entry name" value="LRR_dom_sf"/>
</dbReference>
<feature type="region of interest" description="Disordered" evidence="18">
    <location>
        <begin position="1"/>
        <end position="32"/>
    </location>
</feature>
<evidence type="ECO:0000256" key="13">
    <source>
        <dbReference type="ARBA" id="ARBA00022989"/>
    </source>
</evidence>
<feature type="region of interest" description="Disordered" evidence="18">
    <location>
        <begin position="1041"/>
        <end position="1086"/>
    </location>
</feature>
<keyword evidence="10 17" id="KW-0547">Nucleotide-binding</keyword>
<dbReference type="InterPro" id="IPR011009">
    <property type="entry name" value="Kinase-like_dom_sf"/>
</dbReference>
<dbReference type="PANTHER" id="PTHR45974:SF266">
    <property type="entry name" value="LEUCINE-RICH REPEAT RECEPTOR PROTEIN KINASE HPCA1"/>
    <property type="match status" value="1"/>
</dbReference>
<evidence type="ECO:0000313" key="22">
    <source>
        <dbReference type="Proteomes" id="UP001341281"/>
    </source>
</evidence>
<dbReference type="InterPro" id="IPR001245">
    <property type="entry name" value="Ser-Thr/Tyr_kinase_cat_dom"/>
</dbReference>
<dbReference type="Gene3D" id="1.10.510.10">
    <property type="entry name" value="Transferase(Phosphotransferase) domain 1"/>
    <property type="match status" value="1"/>
</dbReference>
<dbReference type="AlphaFoldDB" id="A0AAQ3UCM9"/>
<accession>A0AAQ3UCM9</accession>
<dbReference type="Pfam" id="PF07714">
    <property type="entry name" value="PK_Tyr_Ser-Thr"/>
    <property type="match status" value="1"/>
</dbReference>
<feature type="transmembrane region" description="Helical" evidence="19">
    <location>
        <begin position="687"/>
        <end position="711"/>
    </location>
</feature>
<evidence type="ECO:0000256" key="19">
    <source>
        <dbReference type="SAM" id="Phobius"/>
    </source>
</evidence>
<dbReference type="Gene3D" id="3.80.10.10">
    <property type="entry name" value="Ribonuclease Inhibitor"/>
    <property type="match status" value="3"/>
</dbReference>
<name>A0AAQ3UCM9_PASNO</name>
<evidence type="ECO:0000256" key="6">
    <source>
        <dbReference type="ARBA" id="ARBA00022679"/>
    </source>
</evidence>
<evidence type="ECO:0000256" key="11">
    <source>
        <dbReference type="ARBA" id="ARBA00022777"/>
    </source>
</evidence>
<keyword evidence="7 19" id="KW-0812">Transmembrane</keyword>
<dbReference type="PANTHER" id="PTHR45974">
    <property type="entry name" value="RECEPTOR-LIKE PROTEIN 55"/>
    <property type="match status" value="1"/>
</dbReference>
<dbReference type="InterPro" id="IPR001611">
    <property type="entry name" value="Leu-rich_rpt"/>
</dbReference>
<dbReference type="PROSITE" id="PS00107">
    <property type="entry name" value="PROTEIN_KINASE_ATP"/>
    <property type="match status" value="1"/>
</dbReference>
<evidence type="ECO:0000256" key="7">
    <source>
        <dbReference type="ARBA" id="ARBA00022692"/>
    </source>
</evidence>
<keyword evidence="4" id="KW-0723">Serine/threonine-protein kinase</keyword>
<dbReference type="FunFam" id="3.80.10.10:FF:000363">
    <property type="entry name" value="Leucine-rich repeat family protein"/>
    <property type="match status" value="1"/>
</dbReference>
<dbReference type="Gene3D" id="3.30.200.20">
    <property type="entry name" value="Phosphorylase Kinase, domain 1"/>
    <property type="match status" value="1"/>
</dbReference>
<keyword evidence="8" id="KW-0732">Signal</keyword>
<dbReference type="CDD" id="cd14066">
    <property type="entry name" value="STKc_IRAK"/>
    <property type="match status" value="1"/>
</dbReference>
<keyword evidence="13 19" id="KW-1133">Transmembrane helix</keyword>
<dbReference type="Pfam" id="PF00560">
    <property type="entry name" value="LRR_1"/>
    <property type="match status" value="2"/>
</dbReference>
<dbReference type="PROSITE" id="PS00108">
    <property type="entry name" value="PROTEIN_KINASE_ST"/>
    <property type="match status" value="1"/>
</dbReference>
<evidence type="ECO:0000313" key="21">
    <source>
        <dbReference type="EMBL" id="WVZ88984.1"/>
    </source>
</evidence>
<keyword evidence="15" id="KW-0675">Receptor</keyword>
<evidence type="ECO:0000256" key="2">
    <source>
        <dbReference type="ARBA" id="ARBA00004479"/>
    </source>
</evidence>
<feature type="binding site" evidence="17">
    <location>
        <position position="790"/>
    </location>
    <ligand>
        <name>ATP</name>
        <dbReference type="ChEBI" id="CHEBI:30616"/>
    </ligand>
</feature>
<dbReference type="GO" id="GO:0004674">
    <property type="term" value="F:protein serine/threonine kinase activity"/>
    <property type="evidence" value="ECO:0007669"/>
    <property type="project" value="UniProtKB-KW"/>
</dbReference>
<dbReference type="Proteomes" id="UP001341281">
    <property type="component" value="Chromosome 08"/>
</dbReference>
<reference evidence="21 22" key="1">
    <citation type="submission" date="2024-02" db="EMBL/GenBank/DDBJ databases">
        <title>High-quality chromosome-scale genome assembly of Pensacola bahiagrass (Paspalum notatum Flugge var. saurae).</title>
        <authorList>
            <person name="Vega J.M."/>
            <person name="Podio M."/>
            <person name="Orjuela J."/>
            <person name="Siena L.A."/>
            <person name="Pessino S.C."/>
            <person name="Combes M.C."/>
            <person name="Mariac C."/>
            <person name="Albertini E."/>
            <person name="Pupilli F."/>
            <person name="Ortiz J.P.A."/>
            <person name="Leblanc O."/>
        </authorList>
    </citation>
    <scope>NUCLEOTIDE SEQUENCE [LARGE SCALE GENOMIC DNA]</scope>
    <source>
        <strain evidence="21">R1</strain>
        <tissue evidence="21">Leaf</tissue>
    </source>
</reference>
<keyword evidence="22" id="KW-1185">Reference proteome</keyword>
<evidence type="ECO:0000256" key="9">
    <source>
        <dbReference type="ARBA" id="ARBA00022737"/>
    </source>
</evidence>
<dbReference type="InterPro" id="IPR017441">
    <property type="entry name" value="Protein_kinase_ATP_BS"/>
</dbReference>
<evidence type="ECO:0000256" key="4">
    <source>
        <dbReference type="ARBA" id="ARBA00022527"/>
    </source>
</evidence>
<evidence type="ECO:0000256" key="5">
    <source>
        <dbReference type="ARBA" id="ARBA00022614"/>
    </source>
</evidence>
<dbReference type="GO" id="GO:0005886">
    <property type="term" value="C:plasma membrane"/>
    <property type="evidence" value="ECO:0007669"/>
    <property type="project" value="UniProtKB-SubCell"/>
</dbReference>
<evidence type="ECO:0000259" key="20">
    <source>
        <dbReference type="PROSITE" id="PS50011"/>
    </source>
</evidence>
<evidence type="ECO:0000256" key="10">
    <source>
        <dbReference type="ARBA" id="ARBA00022741"/>
    </source>
</evidence>
<comment type="subcellular location">
    <subcellularLocation>
        <location evidence="1">Cell membrane</location>
        <topology evidence="1">Single-pass membrane protein</topology>
    </subcellularLocation>
    <subcellularLocation>
        <location evidence="2">Membrane</location>
        <topology evidence="2">Single-pass type I membrane protein</topology>
    </subcellularLocation>
</comment>
<evidence type="ECO:0000256" key="14">
    <source>
        <dbReference type="ARBA" id="ARBA00023136"/>
    </source>
</evidence>
<protein>
    <recommendedName>
        <fullName evidence="3">non-specific serine/threonine protein kinase</fullName>
        <ecNumber evidence="3">2.7.11.1</ecNumber>
    </recommendedName>
</protein>
<keyword evidence="5" id="KW-0433">Leucine-rich repeat</keyword>
<proteinExistence type="predicted"/>
<keyword evidence="14 19" id="KW-0472">Membrane</keyword>
<evidence type="ECO:0000256" key="8">
    <source>
        <dbReference type="ARBA" id="ARBA00022729"/>
    </source>
</evidence>
<dbReference type="InterPro" id="IPR000719">
    <property type="entry name" value="Prot_kinase_dom"/>
</dbReference>
<keyword evidence="6" id="KW-0808">Transferase</keyword>